<feature type="transmembrane region" description="Helical" evidence="1">
    <location>
        <begin position="114"/>
        <end position="136"/>
    </location>
</feature>
<name>A0A9D2L2S5_9FIRM</name>
<evidence type="ECO:0000313" key="3">
    <source>
        <dbReference type="Proteomes" id="UP000886858"/>
    </source>
</evidence>
<keyword evidence="1" id="KW-0472">Membrane</keyword>
<evidence type="ECO:0000313" key="2">
    <source>
        <dbReference type="EMBL" id="HJA94756.1"/>
    </source>
</evidence>
<accession>A0A9D2L2S5</accession>
<reference evidence="2" key="2">
    <citation type="submission" date="2021-04" db="EMBL/GenBank/DDBJ databases">
        <authorList>
            <person name="Gilroy R."/>
        </authorList>
    </citation>
    <scope>NUCLEOTIDE SEQUENCE</scope>
    <source>
        <strain evidence="2">CHK179-7159</strain>
    </source>
</reference>
<feature type="transmembrane region" description="Helical" evidence="1">
    <location>
        <begin position="182"/>
        <end position="208"/>
    </location>
</feature>
<feature type="transmembrane region" description="Helical" evidence="1">
    <location>
        <begin position="228"/>
        <end position="248"/>
    </location>
</feature>
<organism evidence="2 3">
    <name type="scientific">Candidatus Eisenbergiella merdipullorum</name>
    <dbReference type="NCBI Taxonomy" id="2838553"/>
    <lineage>
        <taxon>Bacteria</taxon>
        <taxon>Bacillati</taxon>
        <taxon>Bacillota</taxon>
        <taxon>Clostridia</taxon>
        <taxon>Lachnospirales</taxon>
        <taxon>Lachnospiraceae</taxon>
        <taxon>Eisenbergiella</taxon>
    </lineage>
</organism>
<feature type="transmembrane region" description="Helical" evidence="1">
    <location>
        <begin position="80"/>
        <end position="102"/>
    </location>
</feature>
<dbReference type="Pfam" id="PF22564">
    <property type="entry name" value="HAAS"/>
    <property type="match status" value="1"/>
</dbReference>
<sequence>MTDADRELMKRYIYQVTRRLPGDQRKETAMELEELITDMAGQKGMEETLKELGDPAAFAGKYRDEPRFLIGPDYYEDYIWLLKIVLAAVAVSVVVSGIAQGLIENGGTRMIFDIILNGVIGGISAVGAVTILFLALEKWHIHVDFQKESAGNTKEKAAPARWVPDLLPPVPDSKAVIKRSDYAVNLVIEALLAGLLIFAPWLFGAYIFEDGAFVRTIPIFNLERWNVILPLLLISLAAGFLDDVVRLIRGCYCRMVLTVCLISGVVQAVLAWLLFQRLPFFNPDFMREMRAEFGWEGSKGALLSLYGTGWLETILLLVIWVCVLLEIGVTAYKTVKYGKEL</sequence>
<dbReference type="AlphaFoldDB" id="A0A9D2L2S5"/>
<protein>
    <recommendedName>
        <fullName evidence="4">DUF1700 domain-containing protein</fullName>
    </recommendedName>
</protein>
<feature type="transmembrane region" description="Helical" evidence="1">
    <location>
        <begin position="255"/>
        <end position="275"/>
    </location>
</feature>
<proteinExistence type="predicted"/>
<dbReference type="EMBL" id="DWYY01000199">
    <property type="protein sequence ID" value="HJA94756.1"/>
    <property type="molecule type" value="Genomic_DNA"/>
</dbReference>
<dbReference type="Proteomes" id="UP000886858">
    <property type="component" value="Unassembled WGS sequence"/>
</dbReference>
<gene>
    <name evidence="2" type="ORF">H9717_16845</name>
</gene>
<reference evidence="2" key="1">
    <citation type="journal article" date="2021" name="PeerJ">
        <title>Extensive microbial diversity within the chicken gut microbiome revealed by metagenomics and culture.</title>
        <authorList>
            <person name="Gilroy R."/>
            <person name="Ravi A."/>
            <person name="Getino M."/>
            <person name="Pursley I."/>
            <person name="Horton D.L."/>
            <person name="Alikhan N.F."/>
            <person name="Baker D."/>
            <person name="Gharbi K."/>
            <person name="Hall N."/>
            <person name="Watson M."/>
            <person name="Adriaenssens E.M."/>
            <person name="Foster-Nyarko E."/>
            <person name="Jarju S."/>
            <person name="Secka A."/>
            <person name="Antonio M."/>
            <person name="Oren A."/>
            <person name="Chaudhuri R.R."/>
            <person name="La Ragione R."/>
            <person name="Hildebrand F."/>
            <person name="Pallen M.J."/>
        </authorList>
    </citation>
    <scope>NUCLEOTIDE SEQUENCE</scope>
    <source>
        <strain evidence="2">CHK179-7159</strain>
    </source>
</reference>
<evidence type="ECO:0000256" key="1">
    <source>
        <dbReference type="SAM" id="Phobius"/>
    </source>
</evidence>
<feature type="transmembrane region" description="Helical" evidence="1">
    <location>
        <begin position="313"/>
        <end position="332"/>
    </location>
</feature>
<evidence type="ECO:0008006" key="4">
    <source>
        <dbReference type="Google" id="ProtNLM"/>
    </source>
</evidence>
<keyword evidence="1" id="KW-0812">Transmembrane</keyword>
<keyword evidence="1" id="KW-1133">Transmembrane helix</keyword>
<comment type="caution">
    <text evidence="2">The sequence shown here is derived from an EMBL/GenBank/DDBJ whole genome shotgun (WGS) entry which is preliminary data.</text>
</comment>